<name>A0AAE8ZWL8_CAEBR</name>
<reference evidence="1 2" key="1">
    <citation type="submission" date="2022-02" db="EMBL/GenBank/DDBJ databases">
        <title>Chromosome-level reference genomes for two strains of Caenorhabditis briggsae: an improved platform for comparative genomics.</title>
        <authorList>
            <person name="Stevens L."/>
            <person name="Andersen E.C."/>
        </authorList>
    </citation>
    <scope>NUCLEOTIDE SEQUENCE [LARGE SCALE GENOMIC DNA]</scope>
    <source>
        <strain evidence="1">QX1410_ONT</strain>
        <tissue evidence="1">Whole-organism</tissue>
    </source>
</reference>
<evidence type="ECO:0000313" key="2">
    <source>
        <dbReference type="Proteomes" id="UP000827892"/>
    </source>
</evidence>
<dbReference type="Proteomes" id="UP000827892">
    <property type="component" value="Chromosome V"/>
</dbReference>
<accession>A0AAE8ZWL8</accession>
<evidence type="ECO:0000313" key="1">
    <source>
        <dbReference type="EMBL" id="ULT88071.1"/>
    </source>
</evidence>
<proteinExistence type="predicted"/>
<dbReference type="EMBL" id="CP090895">
    <property type="protein sequence ID" value="ULT88071.1"/>
    <property type="molecule type" value="Genomic_DNA"/>
</dbReference>
<dbReference type="AlphaFoldDB" id="A0AAE8ZWL8"/>
<sequence length="104" mass="12165">MNISMQRSYWMMIPMVVKKNYENFTELFEETEFASENNECENDLSSKDILVFVSFILMLRLSRTQVKMAIAIVEYFLKCSLPFTISPATLIQIIMSFSGKRSVR</sequence>
<organism evidence="1 2">
    <name type="scientific">Caenorhabditis briggsae</name>
    <dbReference type="NCBI Taxonomy" id="6238"/>
    <lineage>
        <taxon>Eukaryota</taxon>
        <taxon>Metazoa</taxon>
        <taxon>Ecdysozoa</taxon>
        <taxon>Nematoda</taxon>
        <taxon>Chromadorea</taxon>
        <taxon>Rhabditida</taxon>
        <taxon>Rhabditina</taxon>
        <taxon>Rhabditomorpha</taxon>
        <taxon>Rhabditoidea</taxon>
        <taxon>Rhabditidae</taxon>
        <taxon>Peloderinae</taxon>
        <taxon>Caenorhabditis</taxon>
    </lineage>
</organism>
<gene>
    <name evidence="1" type="ORF">L3Y34_007340</name>
</gene>
<protein>
    <submittedName>
        <fullName evidence="1">Uncharacterized protein</fullName>
    </submittedName>
</protein>